<name>I0K721_9BACT</name>
<dbReference type="HOGENOM" id="CLU_3168333_0_0_10"/>
<evidence type="ECO:0000313" key="2">
    <source>
        <dbReference type="Proteomes" id="UP000011058"/>
    </source>
</evidence>
<dbReference type="STRING" id="1166018.FAES_1915"/>
<proteinExistence type="predicted"/>
<protein>
    <submittedName>
        <fullName evidence="1">Uncharacterized protein</fullName>
    </submittedName>
</protein>
<gene>
    <name evidence="1" type="ORF">FAES_1915</name>
</gene>
<organism evidence="1 2">
    <name type="scientific">Fibrella aestuarina BUZ 2</name>
    <dbReference type="NCBI Taxonomy" id="1166018"/>
    <lineage>
        <taxon>Bacteria</taxon>
        <taxon>Pseudomonadati</taxon>
        <taxon>Bacteroidota</taxon>
        <taxon>Cytophagia</taxon>
        <taxon>Cytophagales</taxon>
        <taxon>Spirosomataceae</taxon>
        <taxon>Fibrella</taxon>
    </lineage>
</organism>
<sequence length="47" mass="4979">MGEADSQSSTSPTGFVLHKPGIISRIRPYLCPRIQVPNARLSAGPTA</sequence>
<reference evidence="1 2" key="1">
    <citation type="journal article" date="2012" name="J. Bacteriol.">
        <title>Genome Sequence of Fibrella aestuarina BUZ 2T, a Filamentous Marine Bacterium.</title>
        <authorList>
            <person name="Filippini M."/>
            <person name="Qi W."/>
            <person name="Blom J."/>
            <person name="Goesmann A."/>
            <person name="Smits T.H."/>
            <person name="Bagheri H.C."/>
        </authorList>
    </citation>
    <scope>NUCLEOTIDE SEQUENCE [LARGE SCALE GENOMIC DNA]</scope>
    <source>
        <strain evidence="2">BUZ 2T</strain>
    </source>
</reference>
<dbReference type="EMBL" id="HE796683">
    <property type="protein sequence ID" value="CCG99924.1"/>
    <property type="molecule type" value="Genomic_DNA"/>
</dbReference>
<accession>I0K721</accession>
<dbReference type="AlphaFoldDB" id="I0K721"/>
<dbReference type="Proteomes" id="UP000011058">
    <property type="component" value="Chromosome"/>
</dbReference>
<keyword evidence="2" id="KW-1185">Reference proteome</keyword>
<evidence type="ECO:0000313" key="1">
    <source>
        <dbReference type="EMBL" id="CCG99924.1"/>
    </source>
</evidence>
<dbReference type="KEGG" id="fae:FAES_1915"/>